<feature type="transmembrane region" description="Helical" evidence="1">
    <location>
        <begin position="37"/>
        <end position="61"/>
    </location>
</feature>
<evidence type="ECO:0000313" key="3">
    <source>
        <dbReference type="Proteomes" id="UP000762676"/>
    </source>
</evidence>
<dbReference type="EMBL" id="BMAT01005452">
    <property type="protein sequence ID" value="GFR93229.1"/>
    <property type="molecule type" value="Genomic_DNA"/>
</dbReference>
<keyword evidence="1" id="KW-0812">Transmembrane</keyword>
<evidence type="ECO:0000313" key="2">
    <source>
        <dbReference type="EMBL" id="GFR93229.1"/>
    </source>
</evidence>
<gene>
    <name evidence="2" type="ORF">ElyMa_002637300</name>
</gene>
<organism evidence="2 3">
    <name type="scientific">Elysia marginata</name>
    <dbReference type="NCBI Taxonomy" id="1093978"/>
    <lineage>
        <taxon>Eukaryota</taxon>
        <taxon>Metazoa</taxon>
        <taxon>Spiralia</taxon>
        <taxon>Lophotrochozoa</taxon>
        <taxon>Mollusca</taxon>
        <taxon>Gastropoda</taxon>
        <taxon>Heterobranchia</taxon>
        <taxon>Euthyneura</taxon>
        <taxon>Panpulmonata</taxon>
        <taxon>Sacoglossa</taxon>
        <taxon>Placobranchoidea</taxon>
        <taxon>Plakobranchidae</taxon>
        <taxon>Elysia</taxon>
    </lineage>
</organism>
<sequence length="71" mass="7940">MESVADFGTKPHLSCEPANEQKGCYDYFQDEIQDNKLYVGLGVAGILLMQVIEIICAIIIFKEEKAKVSPF</sequence>
<keyword evidence="1" id="KW-0472">Membrane</keyword>
<name>A0AAV4H638_9GAST</name>
<keyword evidence="1" id="KW-1133">Transmembrane helix</keyword>
<comment type="caution">
    <text evidence="2">The sequence shown here is derived from an EMBL/GenBank/DDBJ whole genome shotgun (WGS) entry which is preliminary data.</text>
</comment>
<protein>
    <submittedName>
        <fullName evidence="2">Uncharacterized protein</fullName>
    </submittedName>
</protein>
<evidence type="ECO:0000256" key="1">
    <source>
        <dbReference type="SAM" id="Phobius"/>
    </source>
</evidence>
<dbReference type="AlphaFoldDB" id="A0AAV4H638"/>
<dbReference type="Proteomes" id="UP000762676">
    <property type="component" value="Unassembled WGS sequence"/>
</dbReference>
<accession>A0AAV4H638</accession>
<reference evidence="2 3" key="1">
    <citation type="journal article" date="2021" name="Elife">
        <title>Chloroplast acquisition without the gene transfer in kleptoplastic sea slugs, Plakobranchus ocellatus.</title>
        <authorList>
            <person name="Maeda T."/>
            <person name="Takahashi S."/>
            <person name="Yoshida T."/>
            <person name="Shimamura S."/>
            <person name="Takaki Y."/>
            <person name="Nagai Y."/>
            <person name="Toyoda A."/>
            <person name="Suzuki Y."/>
            <person name="Arimoto A."/>
            <person name="Ishii H."/>
            <person name="Satoh N."/>
            <person name="Nishiyama T."/>
            <person name="Hasebe M."/>
            <person name="Maruyama T."/>
            <person name="Minagawa J."/>
            <person name="Obokata J."/>
            <person name="Shigenobu S."/>
        </authorList>
    </citation>
    <scope>NUCLEOTIDE SEQUENCE [LARGE SCALE GENOMIC DNA]</scope>
</reference>
<keyword evidence="3" id="KW-1185">Reference proteome</keyword>
<proteinExistence type="predicted"/>